<dbReference type="PANTHER" id="PTHR12110:SF53">
    <property type="entry name" value="BLR5974 PROTEIN"/>
    <property type="match status" value="1"/>
</dbReference>
<dbReference type="EMBL" id="AOGY02000051">
    <property type="protein sequence ID" value="EMY69660.1"/>
    <property type="molecule type" value="Genomic_DNA"/>
</dbReference>
<keyword evidence="2" id="KW-0413">Isomerase</keyword>
<organism evidence="2 3">
    <name type="scientific">Leptospira vanthielii serovar Holland str. Waz Holland = ATCC 700522</name>
    <dbReference type="NCBI Taxonomy" id="1218591"/>
    <lineage>
        <taxon>Bacteria</taxon>
        <taxon>Pseudomonadati</taxon>
        <taxon>Spirochaetota</taxon>
        <taxon>Spirochaetia</taxon>
        <taxon>Leptospirales</taxon>
        <taxon>Leptospiraceae</taxon>
        <taxon>Leptospira</taxon>
    </lineage>
</organism>
<dbReference type="Gene3D" id="3.20.20.150">
    <property type="entry name" value="Divalent-metal-dependent TIM barrel enzymes"/>
    <property type="match status" value="1"/>
</dbReference>
<evidence type="ECO:0000259" key="1">
    <source>
        <dbReference type="Pfam" id="PF01261"/>
    </source>
</evidence>
<comment type="caution">
    <text evidence="2">The sequence shown here is derived from an EMBL/GenBank/DDBJ whole genome shotgun (WGS) entry which is preliminary data.</text>
</comment>
<protein>
    <submittedName>
        <fullName evidence="2">Xylose isomerase-like TIM barrel domain protein</fullName>
    </submittedName>
</protein>
<gene>
    <name evidence="2" type="ORF">LEP1GSC199_2218</name>
</gene>
<dbReference type="InterPro" id="IPR036237">
    <property type="entry name" value="Xyl_isomerase-like_sf"/>
</dbReference>
<evidence type="ECO:0000313" key="3">
    <source>
        <dbReference type="Proteomes" id="UP000012227"/>
    </source>
</evidence>
<dbReference type="InterPro" id="IPR050312">
    <property type="entry name" value="IolE/XylAMocC-like"/>
</dbReference>
<dbReference type="GO" id="GO:0016853">
    <property type="term" value="F:isomerase activity"/>
    <property type="evidence" value="ECO:0007669"/>
    <property type="project" value="UniProtKB-KW"/>
</dbReference>
<dbReference type="Proteomes" id="UP000012227">
    <property type="component" value="Unassembled WGS sequence"/>
</dbReference>
<dbReference type="RefSeq" id="WP_002983033.1">
    <property type="nucleotide sequence ID" value="NZ_AOGY02000051.1"/>
</dbReference>
<dbReference type="AlphaFoldDB" id="N1W890"/>
<dbReference type="Pfam" id="PF01261">
    <property type="entry name" value="AP_endonuc_2"/>
    <property type="match status" value="1"/>
</dbReference>
<dbReference type="STRING" id="1218591.LEP1GSC199_2218"/>
<feature type="domain" description="Xylose isomerase-like TIM barrel" evidence="1">
    <location>
        <begin position="34"/>
        <end position="270"/>
    </location>
</feature>
<name>N1W890_9LEPT</name>
<dbReference type="PANTHER" id="PTHR12110">
    <property type="entry name" value="HYDROXYPYRUVATE ISOMERASE"/>
    <property type="match status" value="1"/>
</dbReference>
<accession>N1W890</accession>
<evidence type="ECO:0000313" key="2">
    <source>
        <dbReference type="EMBL" id="EMY69660.1"/>
    </source>
</evidence>
<reference evidence="2 3" key="1">
    <citation type="submission" date="2013-03" db="EMBL/GenBank/DDBJ databases">
        <authorList>
            <person name="Harkins D.M."/>
            <person name="Durkin A.S."/>
            <person name="Brinkac L.M."/>
            <person name="Haft D.H."/>
            <person name="Selengut J.D."/>
            <person name="Sanka R."/>
            <person name="DePew J."/>
            <person name="Purushe J."/>
            <person name="Galloway R.L."/>
            <person name="Vinetz J.M."/>
            <person name="Sutton G.G."/>
            <person name="Nierman W.C."/>
            <person name="Fouts D.E."/>
        </authorList>
    </citation>
    <scope>NUCLEOTIDE SEQUENCE [LARGE SCALE GENOMIC DNA]</scope>
    <source>
        <strain evidence="2 3">Waz Holland</strain>
    </source>
</reference>
<sequence length="278" mass="31121">MKNLLGVMQGRLLPKFNGRYQAHPVGYWQDEFPIAQSLGLDCIEFILDYNDFDKNPLTSEVGIEEIKKTIKETGVKVVSICADYFMEAPLHSSDSAVVENSQKVLSLLLKHAKEIGVNDIVIPCVDQSSLRSESDKKSFYENLLPLVKEAEVSDIHLSLETDLGPNDFLQVVRMFASKAVTVNYDIGNSASLGFDPSEEFEAYGNYITDIHIKDRKLNAGSVELGTGNAEFNKVLSLIQKINYAGPFIMQAYRDDEGLDIFKRQLSWVRNVFRVGGLV</sequence>
<proteinExistence type="predicted"/>
<dbReference type="SUPFAM" id="SSF51658">
    <property type="entry name" value="Xylose isomerase-like"/>
    <property type="match status" value="1"/>
</dbReference>
<dbReference type="InterPro" id="IPR013022">
    <property type="entry name" value="Xyl_isomerase-like_TIM-brl"/>
</dbReference>